<proteinExistence type="predicted"/>
<evidence type="ECO:0000256" key="3">
    <source>
        <dbReference type="ARBA" id="ARBA00048707"/>
    </source>
</evidence>
<evidence type="ECO:0000256" key="1">
    <source>
        <dbReference type="ARBA" id="ARBA00013260"/>
    </source>
</evidence>
<dbReference type="InterPro" id="IPR002833">
    <property type="entry name" value="PTH2"/>
</dbReference>
<accession>A0A7J7P6N4</accession>
<dbReference type="GO" id="GO:0005739">
    <property type="term" value="C:mitochondrion"/>
    <property type="evidence" value="ECO:0007669"/>
    <property type="project" value="TreeGrafter"/>
</dbReference>
<dbReference type="PANTHER" id="PTHR12649:SF30">
    <property type="entry name" value="AMINOACYL-TRNA HYDROLASE"/>
    <property type="match status" value="1"/>
</dbReference>
<name>A0A7J7P6N4_9MAGN</name>
<gene>
    <name evidence="4" type="ORF">GIB67_026430</name>
</gene>
<sequence>MRARAPKKFVLPKLFFAGAPNLSGDRFPPSKGCLALSYLICTRRLLRRRTAIVDDQRHKMKKDLLEVEKLAEILENFKMVLVVRNDLKMGKGKIAAQCR</sequence>
<dbReference type="Proteomes" id="UP000541444">
    <property type="component" value="Unassembled WGS sequence"/>
</dbReference>
<organism evidence="4 5">
    <name type="scientific">Kingdonia uniflora</name>
    <dbReference type="NCBI Taxonomy" id="39325"/>
    <lineage>
        <taxon>Eukaryota</taxon>
        <taxon>Viridiplantae</taxon>
        <taxon>Streptophyta</taxon>
        <taxon>Embryophyta</taxon>
        <taxon>Tracheophyta</taxon>
        <taxon>Spermatophyta</taxon>
        <taxon>Magnoliopsida</taxon>
        <taxon>Ranunculales</taxon>
        <taxon>Circaeasteraceae</taxon>
        <taxon>Kingdonia</taxon>
    </lineage>
</organism>
<dbReference type="Gene3D" id="3.40.1490.10">
    <property type="entry name" value="Bit1"/>
    <property type="match status" value="1"/>
</dbReference>
<dbReference type="EC" id="3.1.1.29" evidence="1"/>
<comment type="caution">
    <text evidence="4">The sequence shown here is derived from an EMBL/GenBank/DDBJ whole genome shotgun (WGS) entry which is preliminary data.</text>
</comment>
<dbReference type="SUPFAM" id="SSF102462">
    <property type="entry name" value="Peptidyl-tRNA hydrolase II"/>
    <property type="match status" value="1"/>
</dbReference>
<protein>
    <recommendedName>
        <fullName evidence="1">peptidyl-tRNA hydrolase</fullName>
        <ecNumber evidence="1">3.1.1.29</ecNumber>
    </recommendedName>
</protein>
<comment type="catalytic activity">
    <reaction evidence="3">
        <text>an N-acyl-L-alpha-aminoacyl-tRNA + H2O = an N-acyl-L-amino acid + a tRNA + H(+)</text>
        <dbReference type="Rhea" id="RHEA:54448"/>
        <dbReference type="Rhea" id="RHEA-COMP:10123"/>
        <dbReference type="Rhea" id="RHEA-COMP:13883"/>
        <dbReference type="ChEBI" id="CHEBI:15377"/>
        <dbReference type="ChEBI" id="CHEBI:15378"/>
        <dbReference type="ChEBI" id="CHEBI:59874"/>
        <dbReference type="ChEBI" id="CHEBI:78442"/>
        <dbReference type="ChEBI" id="CHEBI:138191"/>
        <dbReference type="EC" id="3.1.1.29"/>
    </reaction>
</comment>
<dbReference type="EMBL" id="JACGCM010000223">
    <property type="protein sequence ID" value="KAF6174942.1"/>
    <property type="molecule type" value="Genomic_DNA"/>
</dbReference>
<dbReference type="GO" id="GO:0004045">
    <property type="term" value="F:peptidyl-tRNA hydrolase activity"/>
    <property type="evidence" value="ECO:0007669"/>
    <property type="project" value="UniProtKB-EC"/>
</dbReference>
<evidence type="ECO:0000313" key="5">
    <source>
        <dbReference type="Proteomes" id="UP000541444"/>
    </source>
</evidence>
<dbReference type="InterPro" id="IPR023476">
    <property type="entry name" value="Pep_tRNA_hydro_II_dom_sf"/>
</dbReference>
<dbReference type="GO" id="GO:0005829">
    <property type="term" value="C:cytosol"/>
    <property type="evidence" value="ECO:0007669"/>
    <property type="project" value="TreeGrafter"/>
</dbReference>
<evidence type="ECO:0000256" key="2">
    <source>
        <dbReference type="ARBA" id="ARBA00022801"/>
    </source>
</evidence>
<dbReference type="OrthoDB" id="1469961at2759"/>
<evidence type="ECO:0000313" key="4">
    <source>
        <dbReference type="EMBL" id="KAF6174942.1"/>
    </source>
</evidence>
<dbReference type="AlphaFoldDB" id="A0A7J7P6N4"/>
<dbReference type="PANTHER" id="PTHR12649">
    <property type="entry name" value="PEPTIDYL-TRNA HYDROLASE 2"/>
    <property type="match status" value="1"/>
</dbReference>
<keyword evidence="5" id="KW-1185">Reference proteome</keyword>
<dbReference type="Pfam" id="PF01981">
    <property type="entry name" value="PTH2"/>
    <property type="match status" value="1"/>
</dbReference>
<reference evidence="4 5" key="1">
    <citation type="journal article" date="2020" name="IScience">
        <title>Genome Sequencing of the Endangered Kingdonia uniflora (Circaeasteraceae, Ranunculales) Reveals Potential Mechanisms of Evolutionary Specialization.</title>
        <authorList>
            <person name="Sun Y."/>
            <person name="Deng T."/>
            <person name="Zhang A."/>
            <person name="Moore M.J."/>
            <person name="Landis J.B."/>
            <person name="Lin N."/>
            <person name="Zhang H."/>
            <person name="Zhang X."/>
            <person name="Huang J."/>
            <person name="Zhang X."/>
            <person name="Sun H."/>
            <person name="Wang H."/>
        </authorList>
    </citation>
    <scope>NUCLEOTIDE SEQUENCE [LARGE SCALE GENOMIC DNA]</scope>
    <source>
        <strain evidence="4">TB1705</strain>
        <tissue evidence="4">Leaf</tissue>
    </source>
</reference>
<keyword evidence="2" id="KW-0378">Hydrolase</keyword>